<keyword evidence="4 6" id="KW-1133">Transmembrane helix</keyword>
<feature type="transmembrane region" description="Helical" evidence="6">
    <location>
        <begin position="244"/>
        <end position="261"/>
    </location>
</feature>
<proteinExistence type="predicted"/>
<dbReference type="eggNOG" id="COG4603">
    <property type="taxonomic scope" value="Bacteria"/>
</dbReference>
<dbReference type="Proteomes" id="UP000013165">
    <property type="component" value="Unassembled WGS sequence"/>
</dbReference>
<dbReference type="PANTHER" id="PTHR47089">
    <property type="entry name" value="ABC TRANSPORTER, PERMEASE PROTEIN"/>
    <property type="match status" value="1"/>
</dbReference>
<feature type="transmembrane region" description="Helical" evidence="6">
    <location>
        <begin position="57"/>
        <end position="79"/>
    </location>
</feature>
<evidence type="ECO:0000256" key="6">
    <source>
        <dbReference type="SAM" id="Phobius"/>
    </source>
</evidence>
<evidence type="ECO:0000256" key="5">
    <source>
        <dbReference type="ARBA" id="ARBA00023136"/>
    </source>
</evidence>
<feature type="transmembrane region" description="Helical" evidence="6">
    <location>
        <begin position="327"/>
        <end position="345"/>
    </location>
</feature>
<sequence length="366" mass="39109">MLSLERRPVDSKTMTYASPVLALVLTIVTGFLIFLGLDRDPIEGLRHFFITPINSSYGWAELGLKMAPLLLCAAGLTICYRAKLWNIGAEGHFLMGAVGASIVALQPGGGSGFWILPLVLLAGVAFGALWAAIAAFLKTHFHCNEILTTIMLNYIALNLLLYGVHGPLKDPYGFSFPQSAMFGDSALLPMLIPGTRLHIGLLFAVLAAVIVGVLFARTFIGFQLKVLGEDEQAAAFAGFPRKKLIWFAFLVAGGMAGLAGASEVTGPIGQLVPQVSPGYGYTAIIVVFLGRMKAVGIILASALLALTFLGGEMMQISMNLPKAMTGLFQGLLLFYLLTCDAFIHYRVRWIGSRPAVAKITLAGQEG</sequence>
<dbReference type="AlphaFoldDB" id="N6W3Y9"/>
<organism evidence="7 8">
    <name type="scientific">Marinobacter nanhaiticus D15-8W</name>
    <dbReference type="NCBI Taxonomy" id="626887"/>
    <lineage>
        <taxon>Bacteria</taxon>
        <taxon>Pseudomonadati</taxon>
        <taxon>Pseudomonadota</taxon>
        <taxon>Gammaproteobacteria</taxon>
        <taxon>Pseudomonadales</taxon>
        <taxon>Marinobacteraceae</taxon>
        <taxon>Marinobacter</taxon>
    </lineage>
</organism>
<reference evidence="7 8" key="1">
    <citation type="journal article" date="2013" name="Genome Announc.">
        <title>Genome Sequence of the Polycyclic Aromatic Hydrocarbon-Degrading Bacterium Strain Marinobacter nanhaiticus D15-8WT.</title>
        <authorList>
            <person name="Cui Z."/>
            <person name="Gao W."/>
            <person name="Li Q."/>
            <person name="Xu G."/>
            <person name="Zheng L."/>
        </authorList>
    </citation>
    <scope>NUCLEOTIDE SEQUENCE [LARGE SCALE GENOMIC DNA]</scope>
    <source>
        <strain evidence="7 8">D15-8W</strain>
    </source>
</reference>
<accession>N6W3Y9</accession>
<comment type="subcellular location">
    <subcellularLocation>
        <location evidence="1">Cell inner membrane</location>
        <topology evidence="1">Multi-pass membrane protein</topology>
    </subcellularLocation>
</comment>
<comment type="caution">
    <text evidence="7">The sequence shown here is derived from an EMBL/GenBank/DDBJ whole genome shotgun (WGS) entry which is preliminary data.</text>
</comment>
<keyword evidence="3 6" id="KW-0812">Transmembrane</keyword>
<dbReference type="PATRIC" id="fig|626887.3.peg.1180"/>
<dbReference type="Pfam" id="PF02653">
    <property type="entry name" value="BPD_transp_2"/>
    <property type="match status" value="1"/>
</dbReference>
<evidence type="ECO:0000256" key="4">
    <source>
        <dbReference type="ARBA" id="ARBA00022989"/>
    </source>
</evidence>
<dbReference type="EMBL" id="APLQ01000011">
    <property type="protein sequence ID" value="ENO14864.1"/>
    <property type="molecule type" value="Genomic_DNA"/>
</dbReference>
<feature type="transmembrane region" description="Helical" evidence="6">
    <location>
        <begin position="281"/>
        <end position="306"/>
    </location>
</feature>
<gene>
    <name evidence="7" type="ORF">J057_05916</name>
</gene>
<keyword evidence="8" id="KW-1185">Reference proteome</keyword>
<feature type="transmembrane region" description="Helical" evidence="6">
    <location>
        <begin position="20"/>
        <end position="37"/>
    </location>
</feature>
<dbReference type="GO" id="GO:0022857">
    <property type="term" value="F:transmembrane transporter activity"/>
    <property type="evidence" value="ECO:0007669"/>
    <property type="project" value="InterPro"/>
</dbReference>
<feature type="transmembrane region" description="Helical" evidence="6">
    <location>
        <begin position="197"/>
        <end position="216"/>
    </location>
</feature>
<dbReference type="OrthoDB" id="9809785at2"/>
<feature type="transmembrane region" description="Helical" evidence="6">
    <location>
        <begin position="146"/>
        <end position="164"/>
    </location>
</feature>
<feature type="transmembrane region" description="Helical" evidence="6">
    <location>
        <begin position="114"/>
        <end position="137"/>
    </location>
</feature>
<dbReference type="InterPro" id="IPR001851">
    <property type="entry name" value="ABC_transp_permease"/>
</dbReference>
<feature type="transmembrane region" description="Helical" evidence="6">
    <location>
        <begin position="91"/>
        <end position="108"/>
    </location>
</feature>
<evidence type="ECO:0000256" key="1">
    <source>
        <dbReference type="ARBA" id="ARBA00004429"/>
    </source>
</evidence>
<evidence type="ECO:0000256" key="2">
    <source>
        <dbReference type="ARBA" id="ARBA00022475"/>
    </source>
</evidence>
<dbReference type="RefSeq" id="WP_004579161.1">
    <property type="nucleotide sequence ID" value="NZ_AP028878.1"/>
</dbReference>
<evidence type="ECO:0000313" key="8">
    <source>
        <dbReference type="Proteomes" id="UP000013165"/>
    </source>
</evidence>
<dbReference type="CDD" id="cd06580">
    <property type="entry name" value="TM_PBP1_transp_TpRbsC_like"/>
    <property type="match status" value="1"/>
</dbReference>
<protein>
    <submittedName>
        <fullName evidence="7">ABC transporter permease</fullName>
    </submittedName>
</protein>
<dbReference type="STRING" id="626887.J057_05916"/>
<name>N6W3Y9_9GAMM</name>
<keyword evidence="5 6" id="KW-0472">Membrane</keyword>
<dbReference type="HOGENOM" id="CLU_040769_0_0_6"/>
<dbReference type="PANTHER" id="PTHR47089:SF1">
    <property type="entry name" value="GUANOSINE ABC TRANSPORTER PERMEASE PROTEIN NUPP"/>
    <property type="match status" value="1"/>
</dbReference>
<evidence type="ECO:0000256" key="3">
    <source>
        <dbReference type="ARBA" id="ARBA00022692"/>
    </source>
</evidence>
<keyword evidence="2" id="KW-1003">Cell membrane</keyword>
<evidence type="ECO:0000313" key="7">
    <source>
        <dbReference type="EMBL" id="ENO14864.1"/>
    </source>
</evidence>
<dbReference type="GO" id="GO:0005886">
    <property type="term" value="C:plasma membrane"/>
    <property type="evidence" value="ECO:0007669"/>
    <property type="project" value="UniProtKB-SubCell"/>
</dbReference>